<protein>
    <submittedName>
        <fullName evidence="9">Protein patched homolog 2 (inferred by orthology to a human protein)</fullName>
    </submittedName>
</protein>
<evidence type="ECO:0000313" key="8">
    <source>
        <dbReference type="Proteomes" id="UP000271162"/>
    </source>
</evidence>
<dbReference type="STRING" id="27835.A0A0N4YP08"/>
<reference evidence="7 8" key="2">
    <citation type="submission" date="2018-11" db="EMBL/GenBank/DDBJ databases">
        <authorList>
            <consortium name="Pathogen Informatics"/>
        </authorList>
    </citation>
    <scope>NUCLEOTIDE SEQUENCE [LARGE SCALE GENOMIC DNA]</scope>
</reference>
<dbReference type="GO" id="GO:0045879">
    <property type="term" value="P:negative regulation of smoothened signaling pathway"/>
    <property type="evidence" value="ECO:0007669"/>
    <property type="project" value="TreeGrafter"/>
</dbReference>
<evidence type="ECO:0000256" key="5">
    <source>
        <dbReference type="ARBA" id="ARBA00023136"/>
    </source>
</evidence>
<keyword evidence="3" id="KW-0812">Transmembrane</keyword>
<comment type="subcellular location">
    <subcellularLocation>
        <location evidence="1">Membrane</location>
        <topology evidence="1">Multi-pass membrane protein</topology>
    </subcellularLocation>
</comment>
<evidence type="ECO:0000256" key="1">
    <source>
        <dbReference type="ARBA" id="ARBA00004141"/>
    </source>
</evidence>
<accession>A0A0N4YP08</accession>
<organism evidence="9">
    <name type="scientific">Nippostrongylus brasiliensis</name>
    <name type="common">Rat hookworm</name>
    <dbReference type="NCBI Taxonomy" id="27835"/>
    <lineage>
        <taxon>Eukaryota</taxon>
        <taxon>Metazoa</taxon>
        <taxon>Ecdysozoa</taxon>
        <taxon>Nematoda</taxon>
        <taxon>Chromadorea</taxon>
        <taxon>Rhabditida</taxon>
        <taxon>Rhabditina</taxon>
        <taxon>Rhabditomorpha</taxon>
        <taxon>Strongyloidea</taxon>
        <taxon>Heligmosomidae</taxon>
        <taxon>Nippostrongylus</taxon>
    </lineage>
</organism>
<evidence type="ECO:0000256" key="4">
    <source>
        <dbReference type="ARBA" id="ARBA00022989"/>
    </source>
</evidence>
<keyword evidence="6" id="KW-0325">Glycoprotein</keyword>
<dbReference type="GO" id="GO:0097108">
    <property type="term" value="F:hedgehog family protein binding"/>
    <property type="evidence" value="ECO:0007669"/>
    <property type="project" value="TreeGrafter"/>
</dbReference>
<name>A0A0N4YP08_NIPBR</name>
<proteinExistence type="inferred from homology"/>
<evidence type="ECO:0000313" key="7">
    <source>
        <dbReference type="EMBL" id="VDL82709.1"/>
    </source>
</evidence>
<dbReference type="PANTHER" id="PTHR46022">
    <property type="entry name" value="PROTEIN PATCHED"/>
    <property type="match status" value="1"/>
</dbReference>
<comment type="similarity">
    <text evidence="2">Belongs to the patched family.</text>
</comment>
<evidence type="ECO:0000313" key="9">
    <source>
        <dbReference type="WBParaSite" id="NBR_0001897901-mRNA-1"/>
    </source>
</evidence>
<sequence length="148" mass="17436">MKSKEDRLKEKYQPLEAQRDWPFYATFVFDIWSKIWSYCSVRTFVERKVIGNSDSADFTYAWKAKFSHAPTWCDADMSLQQIRRGVARGNRIALYARSAFQYILFQTGCFVQRWAWSTVVIGLFLYTVCCVGLKDVEIETDLVKLWVQ</sequence>
<evidence type="ECO:0000256" key="2">
    <source>
        <dbReference type="ARBA" id="ARBA00005585"/>
    </source>
</evidence>
<keyword evidence="8" id="KW-1185">Reference proteome</keyword>
<dbReference type="GO" id="GO:0008158">
    <property type="term" value="F:hedgehog receptor activity"/>
    <property type="evidence" value="ECO:0007669"/>
    <property type="project" value="TreeGrafter"/>
</dbReference>
<keyword evidence="4" id="KW-1133">Transmembrane helix</keyword>
<dbReference type="PANTHER" id="PTHR46022:SF6">
    <property type="entry name" value="PROTEIN PATCHED HOMOLOG 3"/>
    <property type="match status" value="1"/>
</dbReference>
<evidence type="ECO:0000256" key="6">
    <source>
        <dbReference type="ARBA" id="ARBA00023180"/>
    </source>
</evidence>
<dbReference type="AlphaFoldDB" id="A0A0N4YP08"/>
<dbReference type="WBParaSite" id="NBR_0001897901-mRNA-1">
    <property type="protein sequence ID" value="NBR_0001897901-mRNA-1"/>
    <property type="gene ID" value="NBR_0001897901"/>
</dbReference>
<keyword evidence="5" id="KW-0472">Membrane</keyword>
<dbReference type="GO" id="GO:0005886">
    <property type="term" value="C:plasma membrane"/>
    <property type="evidence" value="ECO:0007669"/>
    <property type="project" value="TreeGrafter"/>
</dbReference>
<dbReference type="EMBL" id="UYSL01023815">
    <property type="protein sequence ID" value="VDL82709.1"/>
    <property type="molecule type" value="Genomic_DNA"/>
</dbReference>
<gene>
    <name evidence="7" type="ORF">NBR_LOCUS18980</name>
</gene>
<dbReference type="Proteomes" id="UP000271162">
    <property type="component" value="Unassembled WGS sequence"/>
</dbReference>
<reference evidence="9" key="1">
    <citation type="submission" date="2017-02" db="UniProtKB">
        <authorList>
            <consortium name="WormBaseParasite"/>
        </authorList>
    </citation>
    <scope>IDENTIFICATION</scope>
</reference>
<dbReference type="GO" id="GO:0005119">
    <property type="term" value="F:smoothened binding"/>
    <property type="evidence" value="ECO:0007669"/>
    <property type="project" value="TreeGrafter"/>
</dbReference>
<evidence type="ECO:0000256" key="3">
    <source>
        <dbReference type="ARBA" id="ARBA00022692"/>
    </source>
</evidence>